<feature type="compositionally biased region" description="Basic and acidic residues" evidence="1">
    <location>
        <begin position="11"/>
        <end position="25"/>
    </location>
</feature>
<evidence type="ECO:0000313" key="3">
    <source>
        <dbReference type="Proteomes" id="UP001419268"/>
    </source>
</evidence>
<evidence type="ECO:0000313" key="2">
    <source>
        <dbReference type="EMBL" id="KAK9094544.1"/>
    </source>
</evidence>
<feature type="region of interest" description="Disordered" evidence="1">
    <location>
        <begin position="114"/>
        <end position="137"/>
    </location>
</feature>
<feature type="region of interest" description="Disordered" evidence="1">
    <location>
        <begin position="1"/>
        <end position="55"/>
    </location>
</feature>
<name>A0AAP0HPX3_9MAGN</name>
<evidence type="ECO:0000256" key="1">
    <source>
        <dbReference type="SAM" id="MobiDB-lite"/>
    </source>
</evidence>
<gene>
    <name evidence="2" type="ORF">Scep_026013</name>
</gene>
<organism evidence="2 3">
    <name type="scientific">Stephania cephalantha</name>
    <dbReference type="NCBI Taxonomy" id="152367"/>
    <lineage>
        <taxon>Eukaryota</taxon>
        <taxon>Viridiplantae</taxon>
        <taxon>Streptophyta</taxon>
        <taxon>Embryophyta</taxon>
        <taxon>Tracheophyta</taxon>
        <taxon>Spermatophyta</taxon>
        <taxon>Magnoliopsida</taxon>
        <taxon>Ranunculales</taxon>
        <taxon>Menispermaceae</taxon>
        <taxon>Menispermoideae</taxon>
        <taxon>Cissampelideae</taxon>
        <taxon>Stephania</taxon>
    </lineage>
</organism>
<protein>
    <submittedName>
        <fullName evidence="2">Uncharacterized protein</fullName>
    </submittedName>
</protein>
<accession>A0AAP0HPX3</accession>
<comment type="caution">
    <text evidence="2">The sequence shown here is derived from an EMBL/GenBank/DDBJ whole genome shotgun (WGS) entry which is preliminary data.</text>
</comment>
<dbReference type="EMBL" id="JBBNAG010000011">
    <property type="protein sequence ID" value="KAK9094544.1"/>
    <property type="molecule type" value="Genomic_DNA"/>
</dbReference>
<dbReference type="Proteomes" id="UP001419268">
    <property type="component" value="Unassembled WGS sequence"/>
</dbReference>
<keyword evidence="3" id="KW-1185">Reference proteome</keyword>
<proteinExistence type="predicted"/>
<reference evidence="2 3" key="1">
    <citation type="submission" date="2024-01" db="EMBL/GenBank/DDBJ databases">
        <title>Genome assemblies of Stephania.</title>
        <authorList>
            <person name="Yang L."/>
        </authorList>
    </citation>
    <scope>NUCLEOTIDE SEQUENCE [LARGE SCALE GENOMIC DNA]</scope>
    <source>
        <strain evidence="2">JXDWG</strain>
        <tissue evidence="2">Leaf</tissue>
    </source>
</reference>
<dbReference type="AlphaFoldDB" id="A0AAP0HPX3"/>
<sequence>MARGKSAILRQEVDGEPTRARRRTEVATTSTSPSAPVDRGKRKAQTASYRKEKQRANQILGVRARPYSGDEVEAEASNVPVGSRNIPFVNGLGRSEYLVLHTSRHSRTVFVKAQGGPENEQASPSRALGTPKAVGAF</sequence>